<protein>
    <submittedName>
        <fullName evidence="2">Uncharacterized protein</fullName>
    </submittedName>
</protein>
<feature type="compositionally biased region" description="Acidic residues" evidence="1">
    <location>
        <begin position="1"/>
        <end position="13"/>
    </location>
</feature>
<name>A0A840QT16_9BACI</name>
<evidence type="ECO:0000256" key="1">
    <source>
        <dbReference type="SAM" id="MobiDB-lite"/>
    </source>
</evidence>
<organism evidence="2 3">
    <name type="scientific">Texcoconibacillus texcoconensis</name>
    <dbReference type="NCBI Taxonomy" id="1095777"/>
    <lineage>
        <taxon>Bacteria</taxon>
        <taxon>Bacillati</taxon>
        <taxon>Bacillota</taxon>
        <taxon>Bacilli</taxon>
        <taxon>Bacillales</taxon>
        <taxon>Bacillaceae</taxon>
        <taxon>Texcoconibacillus</taxon>
    </lineage>
</organism>
<evidence type="ECO:0000313" key="3">
    <source>
        <dbReference type="Proteomes" id="UP000551878"/>
    </source>
</evidence>
<dbReference type="AlphaFoldDB" id="A0A840QT16"/>
<evidence type="ECO:0000313" key="2">
    <source>
        <dbReference type="EMBL" id="MBB5174672.1"/>
    </source>
</evidence>
<feature type="region of interest" description="Disordered" evidence="1">
    <location>
        <begin position="1"/>
        <end position="30"/>
    </location>
</feature>
<keyword evidence="3" id="KW-1185">Reference proteome</keyword>
<proteinExistence type="predicted"/>
<dbReference type="EMBL" id="JACHHB010000015">
    <property type="protein sequence ID" value="MBB5174672.1"/>
    <property type="molecule type" value="Genomic_DNA"/>
</dbReference>
<sequence length="30" mass="3486">MDNELDNLEDDCIVEANAQTHRRNEVSPKE</sequence>
<reference evidence="2 3" key="1">
    <citation type="submission" date="2020-08" db="EMBL/GenBank/DDBJ databases">
        <title>Genomic Encyclopedia of Type Strains, Phase IV (KMG-IV): sequencing the most valuable type-strain genomes for metagenomic binning, comparative biology and taxonomic classification.</title>
        <authorList>
            <person name="Goeker M."/>
        </authorList>
    </citation>
    <scope>NUCLEOTIDE SEQUENCE [LARGE SCALE GENOMIC DNA]</scope>
    <source>
        <strain evidence="2 3">DSM 24696</strain>
    </source>
</reference>
<gene>
    <name evidence="2" type="ORF">HNQ41_002889</name>
</gene>
<dbReference type="Proteomes" id="UP000551878">
    <property type="component" value="Unassembled WGS sequence"/>
</dbReference>
<accession>A0A840QT16</accession>
<comment type="caution">
    <text evidence="2">The sequence shown here is derived from an EMBL/GenBank/DDBJ whole genome shotgun (WGS) entry which is preliminary data.</text>
</comment>